<dbReference type="AlphaFoldDB" id="A0AAD4L3F1"/>
<evidence type="ECO:0000256" key="5">
    <source>
        <dbReference type="ARBA" id="ARBA00023163"/>
    </source>
</evidence>
<comment type="caution">
    <text evidence="8">The sequence shown here is derived from an EMBL/GenBank/DDBJ whole genome shotgun (WGS) entry which is preliminary data.</text>
</comment>
<feature type="non-terminal residue" evidence="8">
    <location>
        <position position="1"/>
    </location>
</feature>
<keyword evidence="9" id="KW-1185">Reference proteome</keyword>
<gene>
    <name evidence="8" type="ORF">BGW36DRAFT_273895</name>
</gene>
<keyword evidence="2" id="KW-0862">Zinc</keyword>
<evidence type="ECO:0000256" key="1">
    <source>
        <dbReference type="ARBA" id="ARBA00022723"/>
    </source>
</evidence>
<feature type="domain" description="Zn(2)-C6 fungal-type" evidence="7">
    <location>
        <begin position="7"/>
        <end position="37"/>
    </location>
</feature>
<evidence type="ECO:0000256" key="6">
    <source>
        <dbReference type="ARBA" id="ARBA00023242"/>
    </source>
</evidence>
<keyword evidence="3" id="KW-0805">Transcription regulation</keyword>
<dbReference type="CDD" id="cd00067">
    <property type="entry name" value="GAL4"/>
    <property type="match status" value="1"/>
</dbReference>
<dbReference type="PANTHER" id="PTHR47660:SF3">
    <property type="entry name" value="FINGER DOMAIN PROTEIN, PUTATIVE (AFU_ORTHOLOGUE AFUA_4G03310)-RELATED"/>
    <property type="match status" value="1"/>
</dbReference>
<keyword evidence="6" id="KW-0539">Nucleus</keyword>
<dbReference type="Pfam" id="PF00172">
    <property type="entry name" value="Zn_clus"/>
    <property type="match status" value="1"/>
</dbReference>
<accession>A0AAD4L3F1</accession>
<evidence type="ECO:0000313" key="8">
    <source>
        <dbReference type="EMBL" id="KAH8703899.1"/>
    </source>
</evidence>
<evidence type="ECO:0000313" key="9">
    <source>
        <dbReference type="Proteomes" id="UP001201262"/>
    </source>
</evidence>
<proteinExistence type="predicted"/>
<dbReference type="PANTHER" id="PTHR47660">
    <property type="entry name" value="TRANSCRIPTION FACTOR WITH C2H2 AND ZN(2)-CYS(6) DNA BINDING DOMAIN (EUROFUNG)-RELATED-RELATED"/>
    <property type="match status" value="1"/>
</dbReference>
<dbReference type="InterPro" id="IPR036864">
    <property type="entry name" value="Zn2-C6_fun-type_DNA-bd_sf"/>
</dbReference>
<evidence type="ECO:0000256" key="4">
    <source>
        <dbReference type="ARBA" id="ARBA00023125"/>
    </source>
</evidence>
<keyword evidence="5" id="KW-0804">Transcription</keyword>
<dbReference type="GeneID" id="70240457"/>
<dbReference type="GO" id="GO:0008270">
    <property type="term" value="F:zinc ion binding"/>
    <property type="evidence" value="ECO:0007669"/>
    <property type="project" value="InterPro"/>
</dbReference>
<dbReference type="SUPFAM" id="SSF57701">
    <property type="entry name" value="Zn2/Cys6 DNA-binding domain"/>
    <property type="match status" value="1"/>
</dbReference>
<organism evidence="8 9">
    <name type="scientific">Talaromyces proteolyticus</name>
    <dbReference type="NCBI Taxonomy" id="1131652"/>
    <lineage>
        <taxon>Eukaryota</taxon>
        <taxon>Fungi</taxon>
        <taxon>Dikarya</taxon>
        <taxon>Ascomycota</taxon>
        <taxon>Pezizomycotina</taxon>
        <taxon>Eurotiomycetes</taxon>
        <taxon>Eurotiomycetidae</taxon>
        <taxon>Eurotiales</taxon>
        <taxon>Trichocomaceae</taxon>
        <taxon>Talaromyces</taxon>
        <taxon>Talaromyces sect. Bacilispori</taxon>
    </lineage>
</organism>
<reference evidence="8" key="1">
    <citation type="submission" date="2021-12" db="EMBL/GenBank/DDBJ databases">
        <title>Convergent genome expansion in fungi linked to evolution of root-endophyte symbiosis.</title>
        <authorList>
            <consortium name="DOE Joint Genome Institute"/>
            <person name="Ke Y.-H."/>
            <person name="Bonito G."/>
            <person name="Liao H.-L."/>
            <person name="Looney B."/>
            <person name="Rojas-Flechas A."/>
            <person name="Nash J."/>
            <person name="Hameed K."/>
            <person name="Schadt C."/>
            <person name="Martin F."/>
            <person name="Crous P.W."/>
            <person name="Miettinen O."/>
            <person name="Magnuson J.K."/>
            <person name="Labbe J."/>
            <person name="Jacobson D."/>
            <person name="Doktycz M.J."/>
            <person name="Veneault-Fourrey C."/>
            <person name="Kuo A."/>
            <person name="Mondo S."/>
            <person name="Calhoun S."/>
            <person name="Riley R."/>
            <person name="Ohm R."/>
            <person name="LaButti K."/>
            <person name="Andreopoulos B."/>
            <person name="Pangilinan J."/>
            <person name="Nolan M."/>
            <person name="Tritt A."/>
            <person name="Clum A."/>
            <person name="Lipzen A."/>
            <person name="Daum C."/>
            <person name="Barry K."/>
            <person name="Grigoriev I.V."/>
            <person name="Vilgalys R."/>
        </authorList>
    </citation>
    <scope>NUCLEOTIDE SEQUENCE</scope>
    <source>
        <strain evidence="8">PMI_201</strain>
    </source>
</reference>
<sequence>SSTRQKACSACTKAKRRCDLRHPACRRCVVKGIECFYSSTRLHDRSSNQSQALGADQTAVSLRRPVDDVFLDSVNFALPSPMASVTSSYSDPYDAIASPNQFFLSPQSWLVVKFTRAAPREDYRVPDMQHSIQQILRWLKEWVRDGSTMFIHKQLYQDHLPKCIQDAYMACATYFSSTDNNRGMVMRILEERVSMLLDEQAAQAELFELPHLEDGSSSSNTSGIPVFGVSEHLARVQALLVYQVLRLFSPDDQQREKAEDVIPTLKLWSMQMLECALLSSEYVRSAPKQLTSIHEAPFEKKRQSEWQAWILAESVRRTWLVAGHAQCIYSLLQYGISLCPGGLMFTTRAGLWEAESAAEWWERSRQKDVLFLQSLETEKHLLEHNKPEEIDDFGQFIVKIIAKRKNVESWLS</sequence>
<dbReference type="GO" id="GO:0003677">
    <property type="term" value="F:DNA binding"/>
    <property type="evidence" value="ECO:0007669"/>
    <property type="project" value="UniProtKB-KW"/>
</dbReference>
<evidence type="ECO:0000256" key="3">
    <source>
        <dbReference type="ARBA" id="ARBA00023015"/>
    </source>
</evidence>
<dbReference type="PROSITE" id="PS50048">
    <property type="entry name" value="ZN2_CY6_FUNGAL_2"/>
    <property type="match status" value="1"/>
</dbReference>
<dbReference type="Proteomes" id="UP001201262">
    <property type="component" value="Unassembled WGS sequence"/>
</dbReference>
<dbReference type="Gene3D" id="4.10.240.10">
    <property type="entry name" value="Zn(2)-C6 fungal-type DNA-binding domain"/>
    <property type="match status" value="1"/>
</dbReference>
<feature type="non-terminal residue" evidence="8">
    <location>
        <position position="412"/>
    </location>
</feature>
<name>A0AAD4L3F1_9EURO</name>
<keyword evidence="4" id="KW-0238">DNA-binding</keyword>
<dbReference type="EMBL" id="JAJTJA010000002">
    <property type="protein sequence ID" value="KAH8703899.1"/>
    <property type="molecule type" value="Genomic_DNA"/>
</dbReference>
<protein>
    <recommendedName>
        <fullName evidence="7">Zn(2)-C6 fungal-type domain-containing protein</fullName>
    </recommendedName>
</protein>
<dbReference type="PROSITE" id="PS00463">
    <property type="entry name" value="ZN2_CY6_FUNGAL_1"/>
    <property type="match status" value="1"/>
</dbReference>
<dbReference type="InterPro" id="IPR001138">
    <property type="entry name" value="Zn2Cys6_DnaBD"/>
</dbReference>
<dbReference type="RefSeq" id="XP_046076917.1">
    <property type="nucleotide sequence ID" value="XM_046210170.1"/>
</dbReference>
<keyword evidence="1" id="KW-0479">Metal-binding</keyword>
<dbReference type="GO" id="GO:0000981">
    <property type="term" value="F:DNA-binding transcription factor activity, RNA polymerase II-specific"/>
    <property type="evidence" value="ECO:0007669"/>
    <property type="project" value="InterPro"/>
</dbReference>
<evidence type="ECO:0000259" key="7">
    <source>
        <dbReference type="PROSITE" id="PS50048"/>
    </source>
</evidence>
<dbReference type="SMART" id="SM00066">
    <property type="entry name" value="GAL4"/>
    <property type="match status" value="1"/>
</dbReference>
<evidence type="ECO:0000256" key="2">
    <source>
        <dbReference type="ARBA" id="ARBA00022833"/>
    </source>
</evidence>